<dbReference type="Proteomes" id="UP000021108">
    <property type="component" value="Unassembled WGS sequence"/>
</dbReference>
<keyword evidence="1" id="KW-0732">Signal</keyword>
<dbReference type="NCBIfam" id="TIGR01451">
    <property type="entry name" value="B_ant_repeat"/>
    <property type="match status" value="2"/>
</dbReference>
<dbReference type="Pfam" id="PF01345">
    <property type="entry name" value="DUF11"/>
    <property type="match status" value="1"/>
</dbReference>
<protein>
    <submittedName>
        <fullName evidence="3">Conserved repeat domain protein</fullName>
    </submittedName>
</protein>
<reference evidence="3 4" key="1">
    <citation type="submission" date="2014-02" db="EMBL/GenBank/DDBJ databases">
        <title>Comparative genomics and transcriptomics to identify genetic mechanisms underlying the emergence of carbapenem resistant Acinetobacter baumannii (CRAb).</title>
        <authorList>
            <person name="Harris A.D."/>
            <person name="Johnson K.J."/>
            <person name="George J."/>
            <person name="Shefchek K."/>
            <person name="Daugherty S.C."/>
            <person name="Parankush S."/>
            <person name="Sadzewicz L."/>
            <person name="Tallon L."/>
            <person name="Sengamalay N."/>
            <person name="Hazen T.H."/>
            <person name="Rasko D.A."/>
        </authorList>
    </citation>
    <scope>NUCLEOTIDE SEQUENCE [LARGE SCALE GENOMIC DNA]</scope>
    <source>
        <strain evidence="3 4">625974</strain>
    </source>
</reference>
<dbReference type="EMBL" id="JEXD01000020">
    <property type="protein sequence ID" value="EXC06792.1"/>
    <property type="molecule type" value="Genomic_DNA"/>
</dbReference>
<sequence>MVSRFKGSVISRVSFACCLSLFIFTYSPVVFAQPKAGSSITNIASGDFYDEQGNLQVINSNPVILTVQPIYSLSLQSNQQNIGTIGSKLNFPHVLTNTGNIADSYKITLNQLTNDQFDLENIAVYADRDQNGEPDDNNNLLNNAILNLEAGESVAVVVVGSIPVNSISAGHVANFTLTSTSQLDSGNVSATVSDVAKVVDDAVIQVTKSQNISTGKTGTEVTYTFTYNNTGTALGQLFVRDTLPSSVSYQAGTAIWNNGASTLTDVDNDNEAGSTAESVMNYKYEGGEVEFKLTGITALSKGTFSFKVKVNPNAAEKINNTANYKQYKNNTTTLLKDTSTNTVIFTVQQTLGVILNNSSVGNTDGGTNDLLTKSNTFTGAAKEIQFDNYVWNTGQATDSYNLNITKSANVPSCAVTRLYQSDGRTLLTDSNADGIIDTGSMAAGASKKIVLGVYFPANCVTATNEILDFDVKATSVTDTAITNSTRNRLNNTNTAGSSDLYNNDSSGTGIGAVTSPGGQAWVNKSAVRGGTAVFPLVVENKSTVTNSYNLYASVAEIDVNNISTSLPAQWIVKFYDTSDDCQSLGNVISSTGNVAAGATKKYCAVVTVPTNTDLANLPIWFAIKSPMNAQADSIKDQVDIIQRQMTLANDRQGRVNIGGTVVYLHTLKNTGTVVEGNAAGQITFSVIPQNPNDTFTYTLYHDANNNGVIDATDPLINDLSTVTGGLAPQASIQLLLKVQAPTTATNGMSSVANIVVKANNTIQGLALADIQNTDLTTVDPTQLRLTKEQTKDENCALTSVTVINAVYGSTPLQVKPNQCVTYRLTLKNEGATSASNVVINDVVPAYSNLRTGLPPSITQGTVTVNTDQIAGNVGTLAPQGQAAMYFSIRVSP</sequence>
<dbReference type="PATRIC" id="fig|1310607.3.peg.2374"/>
<evidence type="ECO:0000259" key="2">
    <source>
        <dbReference type="Pfam" id="PF01345"/>
    </source>
</evidence>
<dbReference type="RefSeq" id="WP_002126421.1">
    <property type="nucleotide sequence ID" value="NZ_JEXD01000020.1"/>
</dbReference>
<dbReference type="InterPro" id="IPR001434">
    <property type="entry name" value="OmcB-like_DUF11"/>
</dbReference>
<proteinExistence type="predicted"/>
<accession>A0A009PD82</accession>
<feature type="domain" description="DUF11" evidence="2">
    <location>
        <begin position="813"/>
        <end position="890"/>
    </location>
</feature>
<evidence type="ECO:0000256" key="1">
    <source>
        <dbReference type="SAM" id="SignalP"/>
    </source>
</evidence>
<name>A0A009PD82_ACIBA</name>
<dbReference type="AlphaFoldDB" id="A0A009PD82"/>
<comment type="caution">
    <text evidence="3">The sequence shown here is derived from an EMBL/GenBank/DDBJ whole genome shotgun (WGS) entry which is preliminary data.</text>
</comment>
<feature type="signal peptide" evidence="1">
    <location>
        <begin position="1"/>
        <end position="32"/>
    </location>
</feature>
<feature type="chain" id="PRO_5001449946" evidence="1">
    <location>
        <begin position="33"/>
        <end position="892"/>
    </location>
</feature>
<organism evidence="3 4">
    <name type="scientific">Acinetobacter baumannii 625974</name>
    <dbReference type="NCBI Taxonomy" id="1310607"/>
    <lineage>
        <taxon>Bacteria</taxon>
        <taxon>Pseudomonadati</taxon>
        <taxon>Pseudomonadota</taxon>
        <taxon>Gammaproteobacteria</taxon>
        <taxon>Moraxellales</taxon>
        <taxon>Moraxellaceae</taxon>
        <taxon>Acinetobacter</taxon>
        <taxon>Acinetobacter calcoaceticus/baumannii complex</taxon>
    </lineage>
</organism>
<dbReference type="InterPro" id="IPR047589">
    <property type="entry name" value="DUF11_rpt"/>
</dbReference>
<gene>
    <name evidence="3" type="ORF">J506_2446</name>
</gene>
<evidence type="ECO:0000313" key="4">
    <source>
        <dbReference type="Proteomes" id="UP000021108"/>
    </source>
</evidence>
<evidence type="ECO:0000313" key="3">
    <source>
        <dbReference type="EMBL" id="EXC06792.1"/>
    </source>
</evidence>